<dbReference type="Proteomes" id="UP000315724">
    <property type="component" value="Chromosome"/>
</dbReference>
<dbReference type="AlphaFoldDB" id="A0A517QI26"/>
<protein>
    <recommendedName>
        <fullName evidence="4">Zinc ribbon domain protein</fullName>
    </recommendedName>
</protein>
<reference evidence="2 3" key="1">
    <citation type="submission" date="2019-02" db="EMBL/GenBank/DDBJ databases">
        <title>Deep-cultivation of Planctomycetes and their phenomic and genomic characterization uncovers novel biology.</title>
        <authorList>
            <person name="Wiegand S."/>
            <person name="Jogler M."/>
            <person name="Boedeker C."/>
            <person name="Pinto D."/>
            <person name="Vollmers J."/>
            <person name="Rivas-Marin E."/>
            <person name="Kohn T."/>
            <person name="Peeters S.H."/>
            <person name="Heuer A."/>
            <person name="Rast P."/>
            <person name="Oberbeckmann S."/>
            <person name="Bunk B."/>
            <person name="Jeske O."/>
            <person name="Meyerdierks A."/>
            <person name="Storesund J.E."/>
            <person name="Kallscheuer N."/>
            <person name="Luecker S."/>
            <person name="Lage O.M."/>
            <person name="Pohl T."/>
            <person name="Merkel B.J."/>
            <person name="Hornburger P."/>
            <person name="Mueller R.-W."/>
            <person name="Bruemmer F."/>
            <person name="Labrenz M."/>
            <person name="Spormann A.M."/>
            <person name="Op den Camp H."/>
            <person name="Overmann J."/>
            <person name="Amann R."/>
            <person name="Jetten M.S.M."/>
            <person name="Mascher T."/>
            <person name="Medema M.H."/>
            <person name="Devos D.P."/>
            <person name="Kaster A.-K."/>
            <person name="Ovreas L."/>
            <person name="Rohde M."/>
            <person name="Galperin M.Y."/>
            <person name="Jogler C."/>
        </authorList>
    </citation>
    <scope>NUCLEOTIDE SEQUENCE [LARGE SCALE GENOMIC DNA]</scope>
    <source>
        <strain evidence="2 3">Mal48</strain>
    </source>
</reference>
<keyword evidence="3" id="KW-1185">Reference proteome</keyword>
<evidence type="ECO:0000313" key="3">
    <source>
        <dbReference type="Proteomes" id="UP000315724"/>
    </source>
</evidence>
<organism evidence="2 3">
    <name type="scientific">Thalassoglobus polymorphus</name>
    <dbReference type="NCBI Taxonomy" id="2527994"/>
    <lineage>
        <taxon>Bacteria</taxon>
        <taxon>Pseudomonadati</taxon>
        <taxon>Planctomycetota</taxon>
        <taxon>Planctomycetia</taxon>
        <taxon>Planctomycetales</taxon>
        <taxon>Planctomycetaceae</taxon>
        <taxon>Thalassoglobus</taxon>
    </lineage>
</organism>
<sequence length="110" mass="12052">MPTYVYEVINEDGSGGEVFELIQPISAEALTEHPETGEPVRRVIQPPFIGGTWSESAMHKSTNDNKKLEKMGFTKYVKAGDGTYEKTAGKGPRTISADAPIKSNDLKHLD</sequence>
<dbReference type="RefSeq" id="WP_145195760.1">
    <property type="nucleotide sequence ID" value="NZ_CP036267.1"/>
</dbReference>
<name>A0A517QI26_9PLAN</name>
<feature type="region of interest" description="Disordered" evidence="1">
    <location>
        <begin position="82"/>
        <end position="110"/>
    </location>
</feature>
<gene>
    <name evidence="2" type="ORF">Mal48_05230</name>
</gene>
<evidence type="ECO:0000313" key="2">
    <source>
        <dbReference type="EMBL" id="QDT31290.1"/>
    </source>
</evidence>
<evidence type="ECO:0000256" key="1">
    <source>
        <dbReference type="SAM" id="MobiDB-lite"/>
    </source>
</evidence>
<proteinExistence type="predicted"/>
<evidence type="ECO:0008006" key="4">
    <source>
        <dbReference type="Google" id="ProtNLM"/>
    </source>
</evidence>
<dbReference type="OrthoDB" id="215655at2"/>
<accession>A0A517QI26</accession>
<dbReference type="EMBL" id="CP036267">
    <property type="protein sequence ID" value="QDT31290.1"/>
    <property type="molecule type" value="Genomic_DNA"/>
</dbReference>
<dbReference type="KEGG" id="tpol:Mal48_05230"/>